<dbReference type="Gene3D" id="3.50.50.60">
    <property type="entry name" value="FAD/NAD(P)-binding domain"/>
    <property type="match status" value="1"/>
</dbReference>
<proteinExistence type="predicted"/>
<dbReference type="PANTHER" id="PTHR46720">
    <property type="entry name" value="HYDROXYLASE, PUTATIVE (AFU_ORTHOLOGUE AFUA_3G01460)-RELATED"/>
    <property type="match status" value="1"/>
</dbReference>
<dbReference type="STRING" id="945553.A0A0D2NE59"/>
<dbReference type="EMBL" id="KN817605">
    <property type="protein sequence ID" value="KJA17344.1"/>
    <property type="molecule type" value="Genomic_DNA"/>
</dbReference>
<evidence type="ECO:0000313" key="6">
    <source>
        <dbReference type="Proteomes" id="UP000054270"/>
    </source>
</evidence>
<gene>
    <name evidence="5" type="ORF">HYPSUDRAFT_1023812</name>
</gene>
<dbReference type="SUPFAM" id="SSF51905">
    <property type="entry name" value="FAD/NAD(P)-binding domain"/>
    <property type="match status" value="1"/>
</dbReference>
<dbReference type="OrthoDB" id="417877at2759"/>
<dbReference type="Pfam" id="PF01494">
    <property type="entry name" value="FAD_binding_3"/>
    <property type="match status" value="1"/>
</dbReference>
<reference evidence="6" key="1">
    <citation type="submission" date="2014-04" db="EMBL/GenBank/DDBJ databases">
        <title>Evolutionary Origins and Diversification of the Mycorrhizal Mutualists.</title>
        <authorList>
            <consortium name="DOE Joint Genome Institute"/>
            <consortium name="Mycorrhizal Genomics Consortium"/>
            <person name="Kohler A."/>
            <person name="Kuo A."/>
            <person name="Nagy L.G."/>
            <person name="Floudas D."/>
            <person name="Copeland A."/>
            <person name="Barry K.W."/>
            <person name="Cichocki N."/>
            <person name="Veneault-Fourrey C."/>
            <person name="LaButti K."/>
            <person name="Lindquist E.A."/>
            <person name="Lipzen A."/>
            <person name="Lundell T."/>
            <person name="Morin E."/>
            <person name="Murat C."/>
            <person name="Riley R."/>
            <person name="Ohm R."/>
            <person name="Sun H."/>
            <person name="Tunlid A."/>
            <person name="Henrissat B."/>
            <person name="Grigoriev I.V."/>
            <person name="Hibbett D.S."/>
            <person name="Martin F."/>
        </authorList>
    </citation>
    <scope>NUCLEOTIDE SEQUENCE [LARGE SCALE GENOMIC DNA]</scope>
    <source>
        <strain evidence="6">FD-334 SS-4</strain>
    </source>
</reference>
<name>A0A0D2NE59_HYPSF</name>
<keyword evidence="6" id="KW-1185">Reference proteome</keyword>
<dbReference type="InterPro" id="IPR051104">
    <property type="entry name" value="FAD_monoxygenase"/>
</dbReference>
<dbReference type="SUPFAM" id="SSF54373">
    <property type="entry name" value="FAD-linked reductases, C-terminal domain"/>
    <property type="match status" value="1"/>
</dbReference>
<keyword evidence="3" id="KW-0560">Oxidoreductase</keyword>
<evidence type="ECO:0000256" key="2">
    <source>
        <dbReference type="ARBA" id="ARBA00022827"/>
    </source>
</evidence>
<feature type="domain" description="FAD-binding" evidence="4">
    <location>
        <begin position="161"/>
        <end position="400"/>
    </location>
</feature>
<dbReference type="PRINTS" id="PR00420">
    <property type="entry name" value="RNGMNOXGNASE"/>
</dbReference>
<evidence type="ECO:0000313" key="5">
    <source>
        <dbReference type="EMBL" id="KJA17344.1"/>
    </source>
</evidence>
<dbReference type="OMA" id="NYEFASA"/>
<evidence type="ECO:0000256" key="1">
    <source>
        <dbReference type="ARBA" id="ARBA00022630"/>
    </source>
</evidence>
<dbReference type="InterPro" id="IPR002938">
    <property type="entry name" value="FAD-bd"/>
</dbReference>
<dbReference type="Proteomes" id="UP000054270">
    <property type="component" value="Unassembled WGS sequence"/>
</dbReference>
<dbReference type="InterPro" id="IPR036188">
    <property type="entry name" value="FAD/NAD-bd_sf"/>
</dbReference>
<accession>A0A0D2NE59</accession>
<dbReference type="GO" id="GO:0071949">
    <property type="term" value="F:FAD binding"/>
    <property type="evidence" value="ECO:0007669"/>
    <property type="project" value="InterPro"/>
</dbReference>
<dbReference type="GO" id="GO:0044550">
    <property type="term" value="P:secondary metabolite biosynthetic process"/>
    <property type="evidence" value="ECO:0007669"/>
    <property type="project" value="TreeGrafter"/>
</dbReference>
<protein>
    <recommendedName>
        <fullName evidence="4">FAD-binding domain-containing protein</fullName>
    </recommendedName>
</protein>
<keyword evidence="2" id="KW-0274">FAD</keyword>
<dbReference type="AlphaFoldDB" id="A0A0D2NE59"/>
<dbReference type="GO" id="GO:0016491">
    <property type="term" value="F:oxidoreductase activity"/>
    <property type="evidence" value="ECO:0007669"/>
    <property type="project" value="UniProtKB-KW"/>
</dbReference>
<sequence>MPHDSTVMEEQEVGSHWQECTSGVHKSHCHSSVPSTTAPIHHPYHLIYQCQWIQHQNCAWLSCGIGGLSLAVALSHLHVDDTAQIDVYESAAKLTEIGAGISLWPRGWEILKALNMEDDLAALLNPGQEIPSKEKSVLALVFKKSDEPEDVYISDLSFPGGSVSFHRADILRVLLEHVSPRVQIHLGHRLASYVESDEGVGLTFKNGATAQCDMLVGADGIHSVVRQGFLAKEYNLTTDEAAKVGRPLWTGSIAYRSTIDSDCVAQLNPEHPSLFRSVAFCGKNQHVVAYPISTGKQINAVAFVTNPEKEGTLLEGPSSIPQTTDNVSAFFSNWSAETKCITDNMINPSRWAMEYVHPLESYGSGRIALLGDSAHAMAPHLGNGAGQAFEDAYILAHVLSVLCASPPHSSSASNWATDIAKVIQAYSNVRQPFGNFVARASTEQGKNYEFASAELADVRAGDVVAPERLAALEARIAGLVKWTWNSSVADDLERALGMI</sequence>
<dbReference type="PANTHER" id="PTHR46720:SF3">
    <property type="entry name" value="FAD-BINDING DOMAIN-CONTAINING PROTEIN-RELATED"/>
    <property type="match status" value="1"/>
</dbReference>
<evidence type="ECO:0000259" key="4">
    <source>
        <dbReference type="Pfam" id="PF01494"/>
    </source>
</evidence>
<organism evidence="5 6">
    <name type="scientific">Hypholoma sublateritium (strain FD-334 SS-4)</name>
    <dbReference type="NCBI Taxonomy" id="945553"/>
    <lineage>
        <taxon>Eukaryota</taxon>
        <taxon>Fungi</taxon>
        <taxon>Dikarya</taxon>
        <taxon>Basidiomycota</taxon>
        <taxon>Agaricomycotina</taxon>
        <taxon>Agaricomycetes</taxon>
        <taxon>Agaricomycetidae</taxon>
        <taxon>Agaricales</taxon>
        <taxon>Agaricineae</taxon>
        <taxon>Strophariaceae</taxon>
        <taxon>Hypholoma</taxon>
    </lineage>
</organism>
<evidence type="ECO:0000256" key="3">
    <source>
        <dbReference type="ARBA" id="ARBA00023002"/>
    </source>
</evidence>
<keyword evidence="1" id="KW-0285">Flavoprotein</keyword>